<evidence type="ECO:0000313" key="5">
    <source>
        <dbReference type="EMBL" id="RVW81839.1"/>
    </source>
</evidence>
<feature type="domain" description="Reverse transcriptase Ty1/copia-type" evidence="3">
    <location>
        <begin position="246"/>
        <end position="321"/>
    </location>
</feature>
<name>A0A438HBV0_VITVI</name>
<proteinExistence type="predicted"/>
<keyword evidence="2" id="KW-0378">Hydrolase</keyword>
<protein>
    <submittedName>
        <fullName evidence="5">Retrovirus-related Pol polyprotein from transposon RE2</fullName>
    </submittedName>
</protein>
<dbReference type="GO" id="GO:0046872">
    <property type="term" value="F:metal ion binding"/>
    <property type="evidence" value="ECO:0007669"/>
    <property type="project" value="UniProtKB-KW"/>
</dbReference>
<dbReference type="PANTHER" id="PTHR42648:SF21">
    <property type="entry name" value="CYSTEINE-RICH RLK (RECEPTOR-LIKE PROTEIN KINASE) 8"/>
    <property type="match status" value="1"/>
</dbReference>
<dbReference type="Pfam" id="PF13976">
    <property type="entry name" value="gag_pre-integrs"/>
    <property type="match status" value="1"/>
</dbReference>
<feature type="domain" description="GAG-pre-integrase" evidence="4">
    <location>
        <begin position="43"/>
        <end position="115"/>
    </location>
</feature>
<evidence type="ECO:0000313" key="6">
    <source>
        <dbReference type="Proteomes" id="UP000288805"/>
    </source>
</evidence>
<feature type="domain" description="Reverse transcriptase Ty1/copia-type" evidence="3">
    <location>
        <begin position="147"/>
        <end position="242"/>
    </location>
</feature>
<evidence type="ECO:0000259" key="3">
    <source>
        <dbReference type="Pfam" id="PF07727"/>
    </source>
</evidence>
<dbReference type="Proteomes" id="UP000288805">
    <property type="component" value="Unassembled WGS sequence"/>
</dbReference>
<evidence type="ECO:0000256" key="1">
    <source>
        <dbReference type="ARBA" id="ARBA00022723"/>
    </source>
</evidence>
<dbReference type="GO" id="GO:0016787">
    <property type="term" value="F:hydrolase activity"/>
    <property type="evidence" value="ECO:0007669"/>
    <property type="project" value="UniProtKB-KW"/>
</dbReference>
<evidence type="ECO:0000259" key="4">
    <source>
        <dbReference type="Pfam" id="PF13976"/>
    </source>
</evidence>
<reference evidence="5 6" key="1">
    <citation type="journal article" date="2018" name="PLoS Genet.">
        <title>Population sequencing reveals clonal diversity and ancestral inbreeding in the grapevine cultivar Chardonnay.</title>
        <authorList>
            <person name="Roach M.J."/>
            <person name="Johnson D.L."/>
            <person name="Bohlmann J."/>
            <person name="van Vuuren H.J."/>
            <person name="Jones S.J."/>
            <person name="Pretorius I.S."/>
            <person name="Schmidt S.A."/>
            <person name="Borneman A.R."/>
        </authorList>
    </citation>
    <scope>NUCLEOTIDE SEQUENCE [LARGE SCALE GENOMIC DNA]</scope>
    <source>
        <strain evidence="6">cv. Chardonnay</strain>
        <tissue evidence="5">Leaf</tissue>
    </source>
</reference>
<dbReference type="InterPro" id="IPR025724">
    <property type="entry name" value="GAG-pre-integrase_dom"/>
</dbReference>
<evidence type="ECO:0000256" key="2">
    <source>
        <dbReference type="ARBA" id="ARBA00022801"/>
    </source>
</evidence>
<sequence length="379" mass="43430">MVGFVAFGDGNLAKVKDKGGIVTLGWPKLDEVLYVEGLKENLLSISQMCNKDHKVNFQQDLYKAKPDPTKVWHKRLGHINYRDIVHLMNTERVRDILRLSGEPKPIYDECMKGKQIKRSHKKVKEIRTTKPLDILHMDLMDPMQTKSKSGKRYVLMIEGIAYEETFAPLARLESIRILLAIACSLRINLYQMDVKSAFLNKILSEEVYVEQPKGFKDPKSLNYVYRLKKGIYGLKQALRAWSNDELLIAHIYVDDIVFGATCSDLALSFVENMKTEFKLSMVGELSFFLGLQIRQLKDGIFVSLSMYARKVVKKFDLESSKYYKTLMSTTTKLGKDASRKDVEQKLYRSIIGSLLYLTTSCPDISFSVEACGRYQSNPK</sequence>
<accession>A0A438HBV0</accession>
<dbReference type="Pfam" id="PF07727">
    <property type="entry name" value="RVT_2"/>
    <property type="match status" value="2"/>
</dbReference>
<dbReference type="InterPro" id="IPR013103">
    <property type="entry name" value="RVT_2"/>
</dbReference>
<dbReference type="AlphaFoldDB" id="A0A438HBV0"/>
<dbReference type="PANTHER" id="PTHR42648">
    <property type="entry name" value="TRANSPOSASE, PUTATIVE-RELATED"/>
    <property type="match status" value="1"/>
</dbReference>
<comment type="caution">
    <text evidence="5">The sequence shown here is derived from an EMBL/GenBank/DDBJ whole genome shotgun (WGS) entry which is preliminary data.</text>
</comment>
<keyword evidence="1" id="KW-0479">Metal-binding</keyword>
<dbReference type="InterPro" id="IPR039537">
    <property type="entry name" value="Retrotran_Ty1/copia-like"/>
</dbReference>
<gene>
    <name evidence="5" type="primary">RE2_1130</name>
    <name evidence="5" type="ORF">CK203_050820</name>
</gene>
<dbReference type="EMBL" id="QGNW01000247">
    <property type="protein sequence ID" value="RVW81839.1"/>
    <property type="molecule type" value="Genomic_DNA"/>
</dbReference>
<organism evidence="5 6">
    <name type="scientific">Vitis vinifera</name>
    <name type="common">Grape</name>
    <dbReference type="NCBI Taxonomy" id="29760"/>
    <lineage>
        <taxon>Eukaryota</taxon>
        <taxon>Viridiplantae</taxon>
        <taxon>Streptophyta</taxon>
        <taxon>Embryophyta</taxon>
        <taxon>Tracheophyta</taxon>
        <taxon>Spermatophyta</taxon>
        <taxon>Magnoliopsida</taxon>
        <taxon>eudicotyledons</taxon>
        <taxon>Gunneridae</taxon>
        <taxon>Pentapetalae</taxon>
        <taxon>rosids</taxon>
        <taxon>Vitales</taxon>
        <taxon>Vitaceae</taxon>
        <taxon>Viteae</taxon>
        <taxon>Vitis</taxon>
    </lineage>
</organism>